<dbReference type="InterPro" id="IPR001806">
    <property type="entry name" value="Small_GTPase"/>
</dbReference>
<dbReference type="EMBL" id="CAJJDP010000134">
    <property type="protein sequence ID" value="CAD8204525.1"/>
    <property type="molecule type" value="Genomic_DNA"/>
</dbReference>
<keyword evidence="2" id="KW-1185">Reference proteome</keyword>
<dbReference type="AlphaFoldDB" id="A0A8S1XTW3"/>
<gene>
    <name evidence="1" type="ORF">POCTA_138.1.T1330031</name>
</gene>
<dbReference type="Proteomes" id="UP000683925">
    <property type="component" value="Unassembled WGS sequence"/>
</dbReference>
<protein>
    <submittedName>
        <fullName evidence="1">Uncharacterized protein</fullName>
    </submittedName>
</protein>
<dbReference type="Pfam" id="PF00071">
    <property type="entry name" value="Ras"/>
    <property type="match status" value="1"/>
</dbReference>
<dbReference type="GO" id="GO:0003924">
    <property type="term" value="F:GTPase activity"/>
    <property type="evidence" value="ECO:0007669"/>
    <property type="project" value="InterPro"/>
</dbReference>
<proteinExistence type="predicted"/>
<dbReference type="OrthoDB" id="245989at2759"/>
<evidence type="ECO:0000313" key="1">
    <source>
        <dbReference type="EMBL" id="CAD8204525.1"/>
    </source>
</evidence>
<accession>A0A8S1XTW3</accession>
<dbReference type="GO" id="GO:0005525">
    <property type="term" value="F:GTP binding"/>
    <property type="evidence" value="ECO:0007669"/>
    <property type="project" value="InterPro"/>
</dbReference>
<comment type="caution">
    <text evidence="1">The sequence shown here is derived from an EMBL/GenBank/DDBJ whole genome shotgun (WGS) entry which is preliminary data.</text>
</comment>
<reference evidence="1" key="1">
    <citation type="submission" date="2021-01" db="EMBL/GenBank/DDBJ databases">
        <authorList>
            <consortium name="Genoscope - CEA"/>
            <person name="William W."/>
        </authorList>
    </citation>
    <scope>NUCLEOTIDE SEQUENCE</scope>
</reference>
<sequence>MSSVIIIKQQKCIICLKDDNEKLCEFDTLVLGCGWFKIQLNLKVMKLYDKQRVIQQCVTLQISNLWTAFPLSNVVKGIKDGFPIFLIQNKTDLLSEQKEEFQTEEYLKKCAQKYNFARCYQISVKFNDKVDQIFQELVEEMIEKRYQNQMIIHNKEIFIKQKNQVSLKYNQNNRPTAKKNQCF</sequence>
<evidence type="ECO:0000313" key="2">
    <source>
        <dbReference type="Proteomes" id="UP000683925"/>
    </source>
</evidence>
<name>A0A8S1XTW3_PAROT</name>
<organism evidence="1 2">
    <name type="scientific">Paramecium octaurelia</name>
    <dbReference type="NCBI Taxonomy" id="43137"/>
    <lineage>
        <taxon>Eukaryota</taxon>
        <taxon>Sar</taxon>
        <taxon>Alveolata</taxon>
        <taxon>Ciliophora</taxon>
        <taxon>Intramacronucleata</taxon>
        <taxon>Oligohymenophorea</taxon>
        <taxon>Peniculida</taxon>
        <taxon>Parameciidae</taxon>
        <taxon>Paramecium</taxon>
    </lineage>
</organism>